<dbReference type="GO" id="GO:0005829">
    <property type="term" value="C:cytosol"/>
    <property type="evidence" value="ECO:0007669"/>
    <property type="project" value="TreeGrafter"/>
</dbReference>
<evidence type="ECO:0000256" key="13">
    <source>
        <dbReference type="ARBA" id="ARBA00047659"/>
    </source>
</evidence>
<dbReference type="Proteomes" id="UP000095594">
    <property type="component" value="Unassembled WGS sequence"/>
</dbReference>
<evidence type="ECO:0000256" key="6">
    <source>
        <dbReference type="ARBA" id="ARBA00022679"/>
    </source>
</evidence>
<evidence type="ECO:0000256" key="1">
    <source>
        <dbReference type="ARBA" id="ARBA00005194"/>
    </source>
</evidence>
<dbReference type="AlphaFoldDB" id="A0A173Z4C1"/>
<comment type="catalytic activity">
    <reaction evidence="13 14">
        <text>a fatty acyl-[ACP] + malonyl-[ACP] + H(+) = a 3-oxoacyl-[ACP] + holo-[ACP] + CO2</text>
        <dbReference type="Rhea" id="RHEA:22836"/>
        <dbReference type="Rhea" id="RHEA-COMP:9623"/>
        <dbReference type="Rhea" id="RHEA-COMP:9685"/>
        <dbReference type="Rhea" id="RHEA-COMP:9916"/>
        <dbReference type="Rhea" id="RHEA-COMP:14125"/>
        <dbReference type="ChEBI" id="CHEBI:15378"/>
        <dbReference type="ChEBI" id="CHEBI:16526"/>
        <dbReference type="ChEBI" id="CHEBI:64479"/>
        <dbReference type="ChEBI" id="CHEBI:78449"/>
        <dbReference type="ChEBI" id="CHEBI:78776"/>
        <dbReference type="ChEBI" id="CHEBI:138651"/>
    </reaction>
</comment>
<keyword evidence="7" id="KW-0276">Fatty acid metabolism</keyword>
<dbReference type="Pfam" id="PF02801">
    <property type="entry name" value="Ketoacyl-synt_C"/>
    <property type="match status" value="1"/>
</dbReference>
<dbReference type="EC" id="2.3.1.179" evidence="3 14"/>
<sequence>MKRRVVVTGMGAITPIGNSVSEFWNNVKKNKNGIEQITYFNTEDFKVKLAAEVKNFNVEDYIGKKDAKRMDKYTQFAVISSNEAIKDSKLELGNIDKERVGVVFGSGIGGIGTIENQINTLKDRGPSRVSPLTIPMGIANIAAGTIAIEHGILGSCLSLNSACATSTHAIGEAYRSIKDGYLDVIIAGGSEASITPFGIAGFQSLTALSRSEDKDRASIPFDKDRNGFVMGEGAGALILEDLDSALKRGAKIYAEVVGYGTTCDAYHITSPSSDGDGAARAMIQAMKDADISSRHIGYINAHGTSTEINDKVETLAVKKATGEDYKNIYVSSTKSMTGHLLGAAGAIEAIISIKSLEEDFIPATINYKNEDEECDLNLVVNEGIRKEYDYAMSNSLGFGGHNGTLIFKKWRENL</sequence>
<evidence type="ECO:0000256" key="5">
    <source>
        <dbReference type="ARBA" id="ARBA00022516"/>
    </source>
</evidence>
<dbReference type="PROSITE" id="PS52004">
    <property type="entry name" value="KS3_2"/>
    <property type="match status" value="1"/>
</dbReference>
<dbReference type="NCBIfam" id="NF005589">
    <property type="entry name" value="PRK07314.1"/>
    <property type="match status" value="1"/>
</dbReference>
<dbReference type="Pfam" id="PF00109">
    <property type="entry name" value="ketoacyl-synt"/>
    <property type="match status" value="1"/>
</dbReference>
<feature type="domain" description="Ketosynthase family 3 (KS3)" evidence="17">
    <location>
        <begin position="2"/>
        <end position="409"/>
    </location>
</feature>
<dbReference type="InterPro" id="IPR018201">
    <property type="entry name" value="Ketoacyl_synth_AS"/>
</dbReference>
<dbReference type="InterPro" id="IPR014031">
    <property type="entry name" value="Ketoacyl_synth_C"/>
</dbReference>
<keyword evidence="10 14" id="KW-0012">Acyltransferase</keyword>
<evidence type="ECO:0000256" key="7">
    <source>
        <dbReference type="ARBA" id="ARBA00022832"/>
    </source>
</evidence>
<dbReference type="NCBIfam" id="TIGR03150">
    <property type="entry name" value="fabF"/>
    <property type="match status" value="1"/>
</dbReference>
<dbReference type="InterPro" id="IPR014030">
    <property type="entry name" value="Ketoacyl_synth_N"/>
</dbReference>
<dbReference type="PANTHER" id="PTHR11712">
    <property type="entry name" value="POLYKETIDE SYNTHASE-RELATED"/>
    <property type="match status" value="1"/>
</dbReference>
<evidence type="ECO:0000256" key="11">
    <source>
        <dbReference type="ARBA" id="ARBA00024006"/>
    </source>
</evidence>
<reference evidence="18 19" key="1">
    <citation type="submission" date="2015-09" db="EMBL/GenBank/DDBJ databases">
        <authorList>
            <consortium name="Pathogen Informatics"/>
        </authorList>
    </citation>
    <scope>NUCLEOTIDE SEQUENCE [LARGE SCALE GENOMIC DNA]</scope>
    <source>
        <strain evidence="18 19">2789STDY5834856</strain>
    </source>
</reference>
<evidence type="ECO:0000313" key="19">
    <source>
        <dbReference type="Proteomes" id="UP000095594"/>
    </source>
</evidence>
<accession>A0A173Z4C1</accession>
<dbReference type="Gene3D" id="3.40.47.10">
    <property type="match status" value="2"/>
</dbReference>
<evidence type="ECO:0000256" key="9">
    <source>
        <dbReference type="ARBA" id="ARBA00023160"/>
    </source>
</evidence>
<evidence type="ECO:0000256" key="14">
    <source>
        <dbReference type="PIRNR" id="PIRNR000447"/>
    </source>
</evidence>
<dbReference type="CDD" id="cd00834">
    <property type="entry name" value="KAS_I_II"/>
    <property type="match status" value="1"/>
</dbReference>
<keyword evidence="6 14" id="KW-0808">Transferase</keyword>
<dbReference type="GO" id="GO:0006633">
    <property type="term" value="P:fatty acid biosynthetic process"/>
    <property type="evidence" value="ECO:0007669"/>
    <property type="project" value="UniProtKB-UniRule"/>
</dbReference>
<feature type="active site" description="For beta-ketoacyl synthase activity" evidence="15">
    <location>
        <position position="163"/>
    </location>
</feature>
<dbReference type="OrthoDB" id="9808669at2"/>
<evidence type="ECO:0000256" key="2">
    <source>
        <dbReference type="ARBA" id="ARBA00008467"/>
    </source>
</evidence>
<dbReference type="PROSITE" id="PS00606">
    <property type="entry name" value="KS3_1"/>
    <property type="match status" value="1"/>
</dbReference>
<dbReference type="PIRSF" id="PIRSF000447">
    <property type="entry name" value="KAS_II"/>
    <property type="match status" value="1"/>
</dbReference>
<gene>
    <name evidence="18" type="primary">fabF</name>
    <name evidence="18" type="ORF">ERS852471_00376</name>
</gene>
<evidence type="ECO:0000256" key="15">
    <source>
        <dbReference type="PIRSR" id="PIRSR000447-1"/>
    </source>
</evidence>
<comment type="similarity">
    <text evidence="2 14 16">Belongs to the thiolase-like superfamily. Beta-ketoacyl-ACP synthases family.</text>
</comment>
<dbReference type="InterPro" id="IPR016039">
    <property type="entry name" value="Thiolase-like"/>
</dbReference>
<evidence type="ECO:0000256" key="10">
    <source>
        <dbReference type="ARBA" id="ARBA00023315"/>
    </source>
</evidence>
<dbReference type="InterPro" id="IPR020841">
    <property type="entry name" value="PKS_Beta-ketoAc_synthase_dom"/>
</dbReference>
<dbReference type="GO" id="GO:0004315">
    <property type="term" value="F:3-oxoacyl-[acyl-carrier-protein] synthase activity"/>
    <property type="evidence" value="ECO:0007669"/>
    <property type="project" value="UniProtKB-UniRule"/>
</dbReference>
<keyword evidence="8" id="KW-0443">Lipid metabolism</keyword>
<dbReference type="SMART" id="SM00825">
    <property type="entry name" value="PKS_KS"/>
    <property type="match status" value="1"/>
</dbReference>
<name>A0A173Z4C1_9CLOT</name>
<dbReference type="PANTHER" id="PTHR11712:SF336">
    <property type="entry name" value="3-OXOACYL-[ACYL-CARRIER-PROTEIN] SYNTHASE, MITOCHONDRIAL"/>
    <property type="match status" value="1"/>
</dbReference>
<evidence type="ECO:0000259" key="17">
    <source>
        <dbReference type="PROSITE" id="PS52004"/>
    </source>
</evidence>
<comment type="function">
    <text evidence="11 14">Involved in the type II fatty acid elongation cycle. Catalyzes the elongation of a wide range of acyl-ACP by the addition of two carbons from malonyl-ACP to an acyl acceptor. Can efficiently catalyze the conversion of palmitoleoyl-ACP (cis-hexadec-9-enoyl-ACP) to cis-vaccenoyl-ACP (cis-octadec-11-enoyl-ACP), an essential step in the thermal regulation of fatty acid composition.</text>
</comment>
<protein>
    <recommendedName>
        <fullName evidence="4 14">3-oxoacyl-[acyl-carrier-protein] synthase 2</fullName>
        <ecNumber evidence="3 14">2.3.1.179</ecNumber>
    </recommendedName>
</protein>
<evidence type="ECO:0000313" key="18">
    <source>
        <dbReference type="EMBL" id="CUN70697.1"/>
    </source>
</evidence>
<evidence type="ECO:0000256" key="4">
    <source>
        <dbReference type="ARBA" id="ARBA00014657"/>
    </source>
</evidence>
<dbReference type="RefSeq" id="WP_055263356.1">
    <property type="nucleotide sequence ID" value="NZ_CABIXQ010000002.1"/>
</dbReference>
<evidence type="ECO:0000256" key="12">
    <source>
        <dbReference type="ARBA" id="ARBA00047318"/>
    </source>
</evidence>
<evidence type="ECO:0000256" key="16">
    <source>
        <dbReference type="RuleBase" id="RU003694"/>
    </source>
</evidence>
<dbReference type="InterPro" id="IPR000794">
    <property type="entry name" value="Beta-ketoacyl_synthase"/>
</dbReference>
<dbReference type="SUPFAM" id="SSF53901">
    <property type="entry name" value="Thiolase-like"/>
    <property type="match status" value="2"/>
</dbReference>
<dbReference type="UniPathway" id="UPA00094"/>
<keyword evidence="5 14" id="KW-0444">Lipid biosynthesis</keyword>
<comment type="pathway">
    <text evidence="1 14">Lipid metabolism; fatty acid biosynthesis.</text>
</comment>
<organism evidence="18 19">
    <name type="scientific">Clostridium disporicum</name>
    <dbReference type="NCBI Taxonomy" id="84024"/>
    <lineage>
        <taxon>Bacteria</taxon>
        <taxon>Bacillati</taxon>
        <taxon>Bacillota</taxon>
        <taxon>Clostridia</taxon>
        <taxon>Eubacteriales</taxon>
        <taxon>Clostridiaceae</taxon>
        <taxon>Clostridium</taxon>
    </lineage>
</organism>
<dbReference type="EMBL" id="CYZX01000002">
    <property type="protein sequence ID" value="CUN70697.1"/>
    <property type="molecule type" value="Genomic_DNA"/>
</dbReference>
<dbReference type="FunFam" id="3.40.47.10:FF:000009">
    <property type="entry name" value="3-oxoacyl-[acyl-carrier-protein] synthase 2"/>
    <property type="match status" value="1"/>
</dbReference>
<evidence type="ECO:0000256" key="3">
    <source>
        <dbReference type="ARBA" id="ARBA00012356"/>
    </source>
</evidence>
<evidence type="ECO:0000256" key="8">
    <source>
        <dbReference type="ARBA" id="ARBA00023098"/>
    </source>
</evidence>
<comment type="catalytic activity">
    <reaction evidence="12 14">
        <text>(9Z)-hexadecenoyl-[ACP] + malonyl-[ACP] + H(+) = 3-oxo-(11Z)-octadecenoyl-[ACP] + holo-[ACP] + CO2</text>
        <dbReference type="Rhea" id="RHEA:55040"/>
        <dbReference type="Rhea" id="RHEA-COMP:9623"/>
        <dbReference type="Rhea" id="RHEA-COMP:9685"/>
        <dbReference type="Rhea" id="RHEA-COMP:10800"/>
        <dbReference type="Rhea" id="RHEA-COMP:14074"/>
        <dbReference type="ChEBI" id="CHEBI:15378"/>
        <dbReference type="ChEBI" id="CHEBI:16526"/>
        <dbReference type="ChEBI" id="CHEBI:64479"/>
        <dbReference type="ChEBI" id="CHEBI:78449"/>
        <dbReference type="ChEBI" id="CHEBI:83989"/>
        <dbReference type="ChEBI" id="CHEBI:138538"/>
        <dbReference type="EC" id="2.3.1.179"/>
    </reaction>
</comment>
<keyword evidence="9 14" id="KW-0275">Fatty acid biosynthesis</keyword>
<proteinExistence type="inferred from homology"/>
<dbReference type="InterPro" id="IPR017568">
    <property type="entry name" value="3-oxoacyl-ACP_synth-2"/>
</dbReference>